<gene>
    <name evidence="2" type="ORF">AWZ03_006962</name>
</gene>
<organism evidence="2 3">
    <name type="scientific">Drosophila navojoa</name>
    <name type="common">Fruit fly</name>
    <dbReference type="NCBI Taxonomy" id="7232"/>
    <lineage>
        <taxon>Eukaryota</taxon>
        <taxon>Metazoa</taxon>
        <taxon>Ecdysozoa</taxon>
        <taxon>Arthropoda</taxon>
        <taxon>Hexapoda</taxon>
        <taxon>Insecta</taxon>
        <taxon>Pterygota</taxon>
        <taxon>Neoptera</taxon>
        <taxon>Endopterygota</taxon>
        <taxon>Diptera</taxon>
        <taxon>Brachycera</taxon>
        <taxon>Muscomorpha</taxon>
        <taxon>Ephydroidea</taxon>
        <taxon>Drosophilidae</taxon>
        <taxon>Drosophila</taxon>
    </lineage>
</organism>
<dbReference type="AlphaFoldDB" id="A0A484BF81"/>
<keyword evidence="1" id="KW-0472">Membrane</keyword>
<protein>
    <submittedName>
        <fullName evidence="2">Uncharacterized protein</fullName>
    </submittedName>
</protein>
<name>A0A484BF81_DRONA</name>
<proteinExistence type="predicted"/>
<keyword evidence="1" id="KW-1133">Transmembrane helix</keyword>
<dbReference type="Proteomes" id="UP000295192">
    <property type="component" value="Unassembled WGS sequence"/>
</dbReference>
<dbReference type="EMBL" id="LSRL02000055">
    <property type="protein sequence ID" value="TDG46650.1"/>
    <property type="molecule type" value="Genomic_DNA"/>
</dbReference>
<keyword evidence="1" id="KW-0812">Transmembrane</keyword>
<dbReference type="OMA" id="SYWYLVP"/>
<comment type="caution">
    <text evidence="2">The sequence shown here is derived from an EMBL/GenBank/DDBJ whole genome shotgun (WGS) entry which is preliminary data.</text>
</comment>
<evidence type="ECO:0000256" key="1">
    <source>
        <dbReference type="SAM" id="Phobius"/>
    </source>
</evidence>
<evidence type="ECO:0000313" key="2">
    <source>
        <dbReference type="EMBL" id="TDG46650.1"/>
    </source>
</evidence>
<feature type="transmembrane region" description="Helical" evidence="1">
    <location>
        <begin position="12"/>
        <end position="31"/>
    </location>
</feature>
<reference evidence="2 3" key="1">
    <citation type="journal article" date="2019" name="J. Hered.">
        <title>An Improved Genome Assembly for Drosophila navojoa, the Basal Species in the mojavensis Cluster.</title>
        <authorList>
            <person name="Vanderlinde T."/>
            <person name="Dupim E.G."/>
            <person name="Nazario-Yepiz N.O."/>
            <person name="Carvalho A.B."/>
        </authorList>
    </citation>
    <scope>NUCLEOTIDE SEQUENCE [LARGE SCALE GENOMIC DNA]</scope>
    <source>
        <strain evidence="2">Navoj_Jal97</strain>
        <tissue evidence="2">Whole organism</tissue>
    </source>
</reference>
<accession>A0A484BF81</accession>
<keyword evidence="3" id="KW-1185">Reference proteome</keyword>
<evidence type="ECO:0000313" key="3">
    <source>
        <dbReference type="Proteomes" id="UP000295192"/>
    </source>
</evidence>
<sequence length="84" mass="9779">MQKSQREQCWTLLLLGALMISFGVMISYWYLVPHQLHFWQLFGHNESSAGEPTTAELKIFMPPQLIPKELKLKPGAPYIYQIFP</sequence>